<evidence type="ECO:0000313" key="2">
    <source>
        <dbReference type="EMBL" id="JAA68679.1"/>
    </source>
</evidence>
<sequence>MCRNISNMLFVLFAVVLCLAASKGEVSQNNPFDCYRAVITVGDILCKLYGYHKSTGLGYQTCKLACEGGNVQLPEEACSNGGVQDTCTQELKDSLQKWSNGMMERNEKIWCKRA</sequence>
<dbReference type="EMBL" id="GADI01005129">
    <property type="protein sequence ID" value="JAA68679.1"/>
    <property type="molecule type" value="mRNA"/>
</dbReference>
<dbReference type="AlphaFoldDB" id="A0A0K8RDZ1"/>
<organism evidence="2">
    <name type="scientific">Ixodes ricinus</name>
    <name type="common">Common tick</name>
    <name type="synonym">Acarus ricinus</name>
    <dbReference type="NCBI Taxonomy" id="34613"/>
    <lineage>
        <taxon>Eukaryota</taxon>
        <taxon>Metazoa</taxon>
        <taxon>Ecdysozoa</taxon>
        <taxon>Arthropoda</taxon>
        <taxon>Chelicerata</taxon>
        <taxon>Arachnida</taxon>
        <taxon>Acari</taxon>
        <taxon>Parasitiformes</taxon>
        <taxon>Ixodida</taxon>
        <taxon>Ixodoidea</taxon>
        <taxon>Ixodidae</taxon>
        <taxon>Ixodinae</taxon>
        <taxon>Ixodes</taxon>
    </lineage>
</organism>
<reference evidence="2" key="1">
    <citation type="submission" date="2012-12" db="EMBL/GenBank/DDBJ databases">
        <title>Identification and characterization of a phenylalanine ammonia-lyase gene family in Isatis indigotica Fort.</title>
        <authorList>
            <person name="Liu Q."/>
            <person name="Chen J."/>
            <person name="Zhou X."/>
            <person name="Di P."/>
            <person name="Xiao Y."/>
            <person name="Xuan H."/>
            <person name="Zhang L."/>
            <person name="Chen W."/>
        </authorList>
    </citation>
    <scope>NUCLEOTIDE SEQUENCE</scope>
    <source>
        <tissue evidence="2">Salivary gland</tissue>
    </source>
</reference>
<feature type="signal peptide" evidence="1">
    <location>
        <begin position="1"/>
        <end position="20"/>
    </location>
</feature>
<name>A0A0K8RDZ1_IXORI</name>
<accession>A0A0K8RDZ1</accession>
<protein>
    <submittedName>
        <fullName evidence="2">Putative ixodes 10 kDa peptide protein</fullName>
    </submittedName>
</protein>
<evidence type="ECO:0000256" key="1">
    <source>
        <dbReference type="SAM" id="SignalP"/>
    </source>
</evidence>
<keyword evidence="1" id="KW-0732">Signal</keyword>
<proteinExistence type="evidence at transcript level"/>
<feature type="chain" id="PRO_5005517544" evidence="1">
    <location>
        <begin position="21"/>
        <end position="114"/>
    </location>
</feature>